<protein>
    <submittedName>
        <fullName evidence="2">Serine/threonine-protein phosphatase 2A 55 kDa regulatory subunit B delta isoform isoform X1</fullName>
    </submittedName>
</protein>
<keyword evidence="1" id="KW-1185">Reference proteome</keyword>
<evidence type="ECO:0000313" key="1">
    <source>
        <dbReference type="Proteomes" id="UP000515202"/>
    </source>
</evidence>
<dbReference type="CTD" id="55844"/>
<accession>A0A6P6D2P4</accession>
<sequence>MLHHKTHEHRVWNCFVRVTNWHERFPTVAFQSLASHAAVGCRVPTQTPADLVAEASRERARAPCEFHFSERRSGTELSAAGLRASLWHSGSQLEPTACGGGLRSPLPVPKRLKTMAPASALLS</sequence>
<name>A0A6P6D2P4_PTEVA</name>
<evidence type="ECO:0000313" key="2">
    <source>
        <dbReference type="RefSeq" id="XP_023393807.1"/>
    </source>
</evidence>
<dbReference type="AlphaFoldDB" id="A0A6P6D2P4"/>
<reference evidence="2" key="1">
    <citation type="submission" date="2025-08" db="UniProtKB">
        <authorList>
            <consortium name="RefSeq"/>
        </authorList>
    </citation>
    <scope>IDENTIFICATION</scope>
    <source>
        <tissue evidence="2">Kidney</tissue>
    </source>
</reference>
<gene>
    <name evidence="2" type="primary">PPP2R2D</name>
</gene>
<dbReference type="KEGG" id="pvp:105300380"/>
<organism evidence="1 2">
    <name type="scientific">Pteropus vampyrus</name>
    <name type="common">Large flying fox</name>
    <dbReference type="NCBI Taxonomy" id="132908"/>
    <lineage>
        <taxon>Eukaryota</taxon>
        <taxon>Metazoa</taxon>
        <taxon>Chordata</taxon>
        <taxon>Craniata</taxon>
        <taxon>Vertebrata</taxon>
        <taxon>Euteleostomi</taxon>
        <taxon>Mammalia</taxon>
        <taxon>Eutheria</taxon>
        <taxon>Laurasiatheria</taxon>
        <taxon>Chiroptera</taxon>
        <taxon>Yinpterochiroptera</taxon>
        <taxon>Pteropodoidea</taxon>
        <taxon>Pteropodidae</taxon>
        <taxon>Pteropodinae</taxon>
        <taxon>Pteropus</taxon>
    </lineage>
</organism>
<dbReference type="Proteomes" id="UP000515202">
    <property type="component" value="Unplaced"/>
</dbReference>
<dbReference type="RefSeq" id="XP_023393807.1">
    <property type="nucleotide sequence ID" value="XM_023538039.1"/>
</dbReference>
<dbReference type="GeneID" id="105300380"/>
<proteinExistence type="predicted"/>